<organism evidence="19 20">
    <name type="scientific">Candidatus Roizmanbacteria bacterium CG23_combo_of_CG06-09_8_20_14_all_35_49</name>
    <dbReference type="NCBI Taxonomy" id="1974863"/>
    <lineage>
        <taxon>Bacteria</taxon>
        <taxon>Candidatus Roizmaniibacteriota</taxon>
    </lineage>
</organism>
<keyword evidence="7" id="KW-0547">Nucleotide-binding</keyword>
<dbReference type="InterPro" id="IPR015866">
    <property type="entry name" value="Ser-tRNA-synth_1_N"/>
</dbReference>
<evidence type="ECO:0000256" key="5">
    <source>
        <dbReference type="ARBA" id="ARBA00022490"/>
    </source>
</evidence>
<dbReference type="InterPro" id="IPR002317">
    <property type="entry name" value="Ser-tRNA-ligase_type_1"/>
</dbReference>
<protein>
    <recommendedName>
        <fullName evidence="11 14">Serine--tRNA ligase</fullName>
        <ecNumber evidence="4 14">6.1.1.11</ecNumber>
    </recommendedName>
</protein>
<evidence type="ECO:0000256" key="16">
    <source>
        <dbReference type="PIRSR" id="PIRSR001529-2"/>
    </source>
</evidence>
<dbReference type="InterPro" id="IPR045864">
    <property type="entry name" value="aa-tRNA-synth_II/BPL/LPL"/>
</dbReference>
<sequence>MLSLDFIRNNKEKVLQAAKNKGRQVDLDKILSLDDQRRKLIQQAQVLREERNKLAKQGKPHSGEGSVRGRQIKEELKKIEDDLTKIQTQLDSLVSFVPNVPLPEVPISKDATGNKEIRKWGKIPRFDFKPKSHIELGQALDLIDLERGAKISGFRGYFLKNEAAILHFALFFYVFNKLIKKDYLPIIAPAVIKSLSLFGCGQFPWGEQDTYKLNDEDAYLAGTAEQPVTSYYSGEILNEKDLPKKFVAFSPCFRKEAGAYGKDTKGLYRLHEFWKVEQVIIAKNNIEEAKKLHEELQANCEEILQDLGLPYRVMIMCTGDMGEPQMKKYDTETWMPSRQAYGETMSNSIMGDFQTRRLKIKYRKKDGSTEYCFSLNNTALASPRILIALLENYQQKDGSILIPKILQELVGFDKIKNEITTL</sequence>
<dbReference type="Proteomes" id="UP000231025">
    <property type="component" value="Unassembled WGS sequence"/>
</dbReference>
<feature type="binding site" evidence="15">
    <location>
        <position position="376"/>
    </location>
    <ligand>
        <name>L-serine</name>
        <dbReference type="ChEBI" id="CHEBI:33384"/>
    </ligand>
</feature>
<dbReference type="PANTHER" id="PTHR43697:SF1">
    <property type="entry name" value="SERINE--TRNA LIGASE"/>
    <property type="match status" value="1"/>
</dbReference>
<evidence type="ECO:0000256" key="3">
    <source>
        <dbReference type="ARBA" id="ARBA00010728"/>
    </source>
</evidence>
<evidence type="ECO:0000256" key="10">
    <source>
        <dbReference type="ARBA" id="ARBA00023146"/>
    </source>
</evidence>
<comment type="subcellular location">
    <subcellularLocation>
        <location evidence="1">Cytoplasm</location>
    </subcellularLocation>
</comment>
<feature type="binding site" evidence="15">
    <location>
        <position position="223"/>
    </location>
    <ligand>
        <name>L-serine</name>
        <dbReference type="ChEBI" id="CHEBI:33384"/>
    </ligand>
</feature>
<dbReference type="CDD" id="cd00770">
    <property type="entry name" value="SerRS_core"/>
    <property type="match status" value="1"/>
</dbReference>
<evidence type="ECO:0000256" key="13">
    <source>
        <dbReference type="ARBA" id="ARBA00048823"/>
    </source>
</evidence>
<evidence type="ECO:0000313" key="19">
    <source>
        <dbReference type="EMBL" id="PIP15243.1"/>
    </source>
</evidence>
<dbReference type="Gene3D" id="3.30.930.10">
    <property type="entry name" value="Bira Bifunctional Protein, Domain 2"/>
    <property type="match status" value="1"/>
</dbReference>
<feature type="binding site" evidence="15">
    <location>
        <position position="277"/>
    </location>
    <ligand>
        <name>L-serine</name>
        <dbReference type="ChEBI" id="CHEBI:33384"/>
    </ligand>
</feature>
<name>A0A2G9Y923_9BACT</name>
<evidence type="ECO:0000256" key="11">
    <source>
        <dbReference type="ARBA" id="ARBA00039158"/>
    </source>
</evidence>
<evidence type="ECO:0000256" key="9">
    <source>
        <dbReference type="ARBA" id="ARBA00022917"/>
    </source>
</evidence>
<keyword evidence="6 19" id="KW-0436">Ligase</keyword>
<evidence type="ECO:0000256" key="6">
    <source>
        <dbReference type="ARBA" id="ARBA00022598"/>
    </source>
</evidence>
<evidence type="ECO:0000256" key="15">
    <source>
        <dbReference type="PIRSR" id="PIRSR001529-1"/>
    </source>
</evidence>
<feature type="binding site" evidence="16">
    <location>
        <begin position="343"/>
        <end position="346"/>
    </location>
    <ligand>
        <name>ATP</name>
        <dbReference type="ChEBI" id="CHEBI:30616"/>
    </ligand>
</feature>
<dbReference type="PROSITE" id="PS50862">
    <property type="entry name" value="AA_TRNA_LIGASE_II"/>
    <property type="match status" value="1"/>
</dbReference>
<feature type="binding site" evidence="16">
    <location>
        <begin position="254"/>
        <end position="256"/>
    </location>
    <ligand>
        <name>ATP</name>
        <dbReference type="ChEBI" id="CHEBI:30616"/>
    </ligand>
</feature>
<keyword evidence="9" id="KW-0648">Protein biosynthesis</keyword>
<feature type="binding site" evidence="15">
    <location>
        <position position="254"/>
    </location>
    <ligand>
        <name>L-serine</name>
        <dbReference type="ChEBI" id="CHEBI:33384"/>
    </ligand>
</feature>
<evidence type="ECO:0000256" key="17">
    <source>
        <dbReference type="SAM" id="Coils"/>
    </source>
</evidence>
<dbReference type="Pfam" id="PF00587">
    <property type="entry name" value="tRNA-synt_2b"/>
    <property type="match status" value="1"/>
</dbReference>
<evidence type="ECO:0000256" key="8">
    <source>
        <dbReference type="ARBA" id="ARBA00022840"/>
    </source>
</evidence>
<evidence type="ECO:0000256" key="14">
    <source>
        <dbReference type="NCBIfam" id="TIGR00414"/>
    </source>
</evidence>
<keyword evidence="10" id="KW-0030">Aminoacyl-tRNA synthetase</keyword>
<dbReference type="InterPro" id="IPR010978">
    <property type="entry name" value="tRNA-bd_arm"/>
</dbReference>
<dbReference type="GO" id="GO:0005524">
    <property type="term" value="F:ATP binding"/>
    <property type="evidence" value="ECO:0007669"/>
    <property type="project" value="UniProtKB-KW"/>
</dbReference>
<proteinExistence type="inferred from homology"/>
<dbReference type="InterPro" id="IPR002314">
    <property type="entry name" value="aa-tRNA-synt_IIb"/>
</dbReference>
<dbReference type="GO" id="GO:0004828">
    <property type="term" value="F:serine-tRNA ligase activity"/>
    <property type="evidence" value="ECO:0007669"/>
    <property type="project" value="UniProtKB-UniRule"/>
</dbReference>
<comment type="caution">
    <text evidence="19">The sequence shown here is derived from an EMBL/GenBank/DDBJ whole genome shotgun (WGS) entry which is preliminary data.</text>
</comment>
<dbReference type="GO" id="GO:0006434">
    <property type="term" value="P:seryl-tRNA aminoacylation"/>
    <property type="evidence" value="ECO:0007669"/>
    <property type="project" value="UniProtKB-UniRule"/>
</dbReference>
<feature type="coiled-coil region" evidence="17">
    <location>
        <begin position="279"/>
        <end position="306"/>
    </location>
</feature>
<keyword evidence="5" id="KW-0963">Cytoplasm</keyword>
<dbReference type="EMBL" id="PCRE01000013">
    <property type="protein sequence ID" value="PIP15243.1"/>
    <property type="molecule type" value="Genomic_DNA"/>
</dbReference>
<accession>A0A2G9Y923</accession>
<keyword evidence="17" id="KW-0175">Coiled coil</keyword>
<dbReference type="NCBIfam" id="TIGR00414">
    <property type="entry name" value="serS"/>
    <property type="match status" value="1"/>
</dbReference>
<feature type="site" description="Important for serine binding" evidence="15">
    <location>
        <position position="378"/>
    </location>
</feature>
<evidence type="ECO:0000256" key="4">
    <source>
        <dbReference type="ARBA" id="ARBA00012840"/>
    </source>
</evidence>
<evidence type="ECO:0000313" key="20">
    <source>
        <dbReference type="Proteomes" id="UP000231025"/>
    </source>
</evidence>
<dbReference type="InterPro" id="IPR042103">
    <property type="entry name" value="SerRS_1_N_sf"/>
</dbReference>
<comment type="similarity">
    <text evidence="3">Belongs to the class-II aminoacyl-tRNA synthetase family. Type-1 seryl-tRNA synthetase subfamily.</text>
</comment>
<dbReference type="PRINTS" id="PR00981">
    <property type="entry name" value="TRNASYNTHSER"/>
</dbReference>
<dbReference type="Gene3D" id="1.10.287.40">
    <property type="entry name" value="Serine-tRNA synthetase, tRNA binding domain"/>
    <property type="match status" value="1"/>
</dbReference>
<dbReference type="AlphaFoldDB" id="A0A2G9Y923"/>
<dbReference type="InterPro" id="IPR006195">
    <property type="entry name" value="aa-tRNA-synth_II"/>
</dbReference>
<dbReference type="SUPFAM" id="SSF55681">
    <property type="entry name" value="Class II aaRS and biotin synthetases"/>
    <property type="match status" value="1"/>
</dbReference>
<gene>
    <name evidence="19" type="ORF">COX47_00795</name>
</gene>
<evidence type="ECO:0000256" key="1">
    <source>
        <dbReference type="ARBA" id="ARBA00004496"/>
    </source>
</evidence>
<dbReference type="InterPro" id="IPR033729">
    <property type="entry name" value="SerRS_core"/>
</dbReference>
<dbReference type="Pfam" id="PF02403">
    <property type="entry name" value="Seryl_tRNA_N"/>
    <property type="match status" value="1"/>
</dbReference>
<dbReference type="SUPFAM" id="SSF46589">
    <property type="entry name" value="tRNA-binding arm"/>
    <property type="match status" value="1"/>
</dbReference>
<keyword evidence="8 16" id="KW-0067">ATP-binding</keyword>
<comment type="pathway">
    <text evidence="2">Aminoacyl-tRNA biosynthesis; selenocysteinyl-tRNA(Sec) biosynthesis; L-seryl-tRNA(Sec) from L-serine and tRNA(Sec): step 1/1.</text>
</comment>
<dbReference type="PIRSF" id="PIRSF001529">
    <property type="entry name" value="Ser-tRNA-synth_IIa"/>
    <property type="match status" value="1"/>
</dbReference>
<dbReference type="GO" id="GO:0005737">
    <property type="term" value="C:cytoplasm"/>
    <property type="evidence" value="ECO:0007669"/>
    <property type="project" value="UniProtKB-SubCell"/>
</dbReference>
<feature type="coiled-coil region" evidence="17">
    <location>
        <begin position="30"/>
        <end position="89"/>
    </location>
</feature>
<evidence type="ECO:0000256" key="7">
    <source>
        <dbReference type="ARBA" id="ARBA00022741"/>
    </source>
</evidence>
<evidence type="ECO:0000256" key="2">
    <source>
        <dbReference type="ARBA" id="ARBA00005045"/>
    </source>
</evidence>
<feature type="domain" description="Aminoacyl-transfer RNA synthetases class-II family profile" evidence="18">
    <location>
        <begin position="178"/>
        <end position="403"/>
    </location>
</feature>
<comment type="catalytic activity">
    <reaction evidence="12">
        <text>tRNA(Sec) + L-serine + ATP = L-seryl-tRNA(Sec) + AMP + diphosphate + H(+)</text>
        <dbReference type="Rhea" id="RHEA:42580"/>
        <dbReference type="Rhea" id="RHEA-COMP:9742"/>
        <dbReference type="Rhea" id="RHEA-COMP:10128"/>
        <dbReference type="ChEBI" id="CHEBI:15378"/>
        <dbReference type="ChEBI" id="CHEBI:30616"/>
        <dbReference type="ChEBI" id="CHEBI:33019"/>
        <dbReference type="ChEBI" id="CHEBI:33384"/>
        <dbReference type="ChEBI" id="CHEBI:78442"/>
        <dbReference type="ChEBI" id="CHEBI:78533"/>
        <dbReference type="ChEBI" id="CHEBI:456215"/>
        <dbReference type="EC" id="6.1.1.11"/>
    </reaction>
</comment>
<dbReference type="EC" id="6.1.1.11" evidence="4 14"/>
<evidence type="ECO:0000259" key="18">
    <source>
        <dbReference type="PROSITE" id="PS50862"/>
    </source>
</evidence>
<dbReference type="PANTHER" id="PTHR43697">
    <property type="entry name" value="SERYL-TRNA SYNTHETASE"/>
    <property type="match status" value="1"/>
</dbReference>
<reference evidence="19 20" key="1">
    <citation type="submission" date="2017-09" db="EMBL/GenBank/DDBJ databases">
        <title>Depth-based differentiation of microbial function through sediment-hosted aquifers and enrichment of novel symbionts in the deep terrestrial subsurface.</title>
        <authorList>
            <person name="Probst A.J."/>
            <person name="Ladd B."/>
            <person name="Jarett J.K."/>
            <person name="Geller-Mcgrath D.E."/>
            <person name="Sieber C.M."/>
            <person name="Emerson J.B."/>
            <person name="Anantharaman K."/>
            <person name="Thomas B.C."/>
            <person name="Malmstrom R."/>
            <person name="Stieglmeier M."/>
            <person name="Klingl A."/>
            <person name="Woyke T."/>
            <person name="Ryan C.M."/>
            <person name="Banfield J.F."/>
        </authorList>
    </citation>
    <scope>NUCLEOTIDE SEQUENCE [LARGE SCALE GENOMIC DNA]</scope>
    <source>
        <strain evidence="19">CG23_combo_of_CG06-09_8_20_14_all_35_49</strain>
    </source>
</reference>
<comment type="catalytic activity">
    <reaction evidence="13">
        <text>tRNA(Ser) + L-serine + ATP = L-seryl-tRNA(Ser) + AMP + diphosphate + H(+)</text>
        <dbReference type="Rhea" id="RHEA:12292"/>
        <dbReference type="Rhea" id="RHEA-COMP:9669"/>
        <dbReference type="Rhea" id="RHEA-COMP:9703"/>
        <dbReference type="ChEBI" id="CHEBI:15378"/>
        <dbReference type="ChEBI" id="CHEBI:30616"/>
        <dbReference type="ChEBI" id="CHEBI:33019"/>
        <dbReference type="ChEBI" id="CHEBI:33384"/>
        <dbReference type="ChEBI" id="CHEBI:78442"/>
        <dbReference type="ChEBI" id="CHEBI:78533"/>
        <dbReference type="ChEBI" id="CHEBI:456215"/>
        <dbReference type="EC" id="6.1.1.11"/>
    </reaction>
</comment>
<evidence type="ECO:0000256" key="12">
    <source>
        <dbReference type="ARBA" id="ARBA00047929"/>
    </source>
</evidence>